<evidence type="ECO:0000313" key="1">
    <source>
        <dbReference type="EMBL" id="MFC5292980.1"/>
    </source>
</evidence>
<name>A0ABW0F3L4_9HYPH</name>
<protein>
    <submittedName>
        <fullName evidence="1">Uncharacterized protein</fullName>
    </submittedName>
</protein>
<dbReference type="EMBL" id="JBHSLI010000003">
    <property type="protein sequence ID" value="MFC5292980.1"/>
    <property type="molecule type" value="Genomic_DNA"/>
</dbReference>
<gene>
    <name evidence="1" type="ORF">ACFPK2_08240</name>
</gene>
<dbReference type="Proteomes" id="UP001595976">
    <property type="component" value="Unassembled WGS sequence"/>
</dbReference>
<accession>A0ABW0F3L4</accession>
<dbReference type="RefSeq" id="WP_260348457.1">
    <property type="nucleotide sequence ID" value="NZ_JAOAOS010000006.1"/>
</dbReference>
<organism evidence="1 2">
    <name type="scientific">Bosea minatitlanensis</name>
    <dbReference type="NCBI Taxonomy" id="128782"/>
    <lineage>
        <taxon>Bacteria</taxon>
        <taxon>Pseudomonadati</taxon>
        <taxon>Pseudomonadota</taxon>
        <taxon>Alphaproteobacteria</taxon>
        <taxon>Hyphomicrobiales</taxon>
        <taxon>Boseaceae</taxon>
        <taxon>Bosea</taxon>
    </lineage>
</organism>
<comment type="caution">
    <text evidence="1">The sequence shown here is derived from an EMBL/GenBank/DDBJ whole genome shotgun (WGS) entry which is preliminary data.</text>
</comment>
<sequence length="287" mass="31566">MAKARTRFIAFTAAAPDRIAGYGRTKEEASAAAMAAGHASDSISTLAASERLGLLIDRGKAEDIFVPRSLYLGDPEGYVHLADCPVEFAVFADMRDERLICHHDGWSESQNEYVALAEIVPQSGYWDENQFVLISYPRGWDFADVVRPTREPGEYRIARGAKRYVEFDQEALDADDYALGELRFDELVTLDTSSSRRAARFCGFFKDIRVDISIDHEGELCTLVDLGGSEISGSGREMTEADLAKAAAAITKADRDDEDAIVALRILAAKALVDARRDCLDEPEEAA</sequence>
<proteinExistence type="predicted"/>
<evidence type="ECO:0000313" key="2">
    <source>
        <dbReference type="Proteomes" id="UP001595976"/>
    </source>
</evidence>
<reference evidence="2" key="1">
    <citation type="journal article" date="2019" name="Int. J. Syst. Evol. Microbiol.">
        <title>The Global Catalogue of Microorganisms (GCM) 10K type strain sequencing project: providing services to taxonomists for standard genome sequencing and annotation.</title>
        <authorList>
            <consortium name="The Broad Institute Genomics Platform"/>
            <consortium name="The Broad Institute Genome Sequencing Center for Infectious Disease"/>
            <person name="Wu L."/>
            <person name="Ma J."/>
        </authorList>
    </citation>
    <scope>NUCLEOTIDE SEQUENCE [LARGE SCALE GENOMIC DNA]</scope>
    <source>
        <strain evidence="2">CGMCC 1.15643</strain>
    </source>
</reference>
<keyword evidence="2" id="KW-1185">Reference proteome</keyword>